<evidence type="ECO:0000313" key="1">
    <source>
        <dbReference type="EMBL" id="KAI3782285.1"/>
    </source>
</evidence>
<dbReference type="Proteomes" id="UP001055811">
    <property type="component" value="Linkage Group LG02"/>
</dbReference>
<protein>
    <submittedName>
        <fullName evidence="1">Uncharacterized protein</fullName>
    </submittedName>
</protein>
<name>A0ACB9GH00_CICIN</name>
<sequence>MLTRLGIPSFLAETERTRVFELVFQSPCHRYHDPSHSSISTTAAIVAATTHHHTAIAPPADVLYGYHEPPDTTTRHGHQQKHSSLKTNRNANYRLHHHELSLYIDFIFIIHHI</sequence>
<organism evidence="1 2">
    <name type="scientific">Cichorium intybus</name>
    <name type="common">Chicory</name>
    <dbReference type="NCBI Taxonomy" id="13427"/>
    <lineage>
        <taxon>Eukaryota</taxon>
        <taxon>Viridiplantae</taxon>
        <taxon>Streptophyta</taxon>
        <taxon>Embryophyta</taxon>
        <taxon>Tracheophyta</taxon>
        <taxon>Spermatophyta</taxon>
        <taxon>Magnoliopsida</taxon>
        <taxon>eudicotyledons</taxon>
        <taxon>Gunneridae</taxon>
        <taxon>Pentapetalae</taxon>
        <taxon>asterids</taxon>
        <taxon>campanulids</taxon>
        <taxon>Asterales</taxon>
        <taxon>Asteraceae</taxon>
        <taxon>Cichorioideae</taxon>
        <taxon>Cichorieae</taxon>
        <taxon>Cichoriinae</taxon>
        <taxon>Cichorium</taxon>
    </lineage>
</organism>
<dbReference type="EMBL" id="CM042010">
    <property type="protein sequence ID" value="KAI3782285.1"/>
    <property type="molecule type" value="Genomic_DNA"/>
</dbReference>
<gene>
    <name evidence="1" type="ORF">L2E82_12325</name>
</gene>
<reference evidence="2" key="1">
    <citation type="journal article" date="2022" name="Mol. Ecol. Resour.">
        <title>The genomes of chicory, endive, great burdock and yacon provide insights into Asteraceae palaeo-polyploidization history and plant inulin production.</title>
        <authorList>
            <person name="Fan W."/>
            <person name="Wang S."/>
            <person name="Wang H."/>
            <person name="Wang A."/>
            <person name="Jiang F."/>
            <person name="Liu H."/>
            <person name="Zhao H."/>
            <person name="Xu D."/>
            <person name="Zhang Y."/>
        </authorList>
    </citation>
    <scope>NUCLEOTIDE SEQUENCE [LARGE SCALE GENOMIC DNA]</scope>
    <source>
        <strain evidence="2">cv. Punajuju</strain>
    </source>
</reference>
<accession>A0ACB9GH00</accession>
<comment type="caution">
    <text evidence="1">The sequence shown here is derived from an EMBL/GenBank/DDBJ whole genome shotgun (WGS) entry which is preliminary data.</text>
</comment>
<evidence type="ECO:0000313" key="2">
    <source>
        <dbReference type="Proteomes" id="UP001055811"/>
    </source>
</evidence>
<reference evidence="1 2" key="2">
    <citation type="journal article" date="2022" name="Mol. Ecol. Resour.">
        <title>The genomes of chicory, endive, great burdock and yacon provide insights into Asteraceae paleo-polyploidization history and plant inulin production.</title>
        <authorList>
            <person name="Fan W."/>
            <person name="Wang S."/>
            <person name="Wang H."/>
            <person name="Wang A."/>
            <person name="Jiang F."/>
            <person name="Liu H."/>
            <person name="Zhao H."/>
            <person name="Xu D."/>
            <person name="Zhang Y."/>
        </authorList>
    </citation>
    <scope>NUCLEOTIDE SEQUENCE [LARGE SCALE GENOMIC DNA]</scope>
    <source>
        <strain evidence="2">cv. Punajuju</strain>
        <tissue evidence="1">Leaves</tissue>
    </source>
</reference>
<keyword evidence="2" id="KW-1185">Reference proteome</keyword>
<proteinExistence type="predicted"/>